<dbReference type="InterPro" id="IPR052410">
    <property type="entry name" value="DRC5"/>
</dbReference>
<keyword evidence="3" id="KW-0206">Cytoskeleton</keyword>
<dbReference type="SMART" id="SM00368">
    <property type="entry name" value="LRR_RI"/>
    <property type="match status" value="7"/>
</dbReference>
<evidence type="ECO:0008006" key="6">
    <source>
        <dbReference type="Google" id="ProtNLM"/>
    </source>
</evidence>
<feature type="region of interest" description="Disordered" evidence="4">
    <location>
        <begin position="600"/>
        <end position="641"/>
    </location>
</feature>
<reference evidence="5" key="1">
    <citation type="journal article" date="2012" name="Proc. Natl. Acad. Sci. U.S.A.">
        <title>Antigenic diversity is generated by distinct evolutionary mechanisms in African trypanosome species.</title>
        <authorList>
            <person name="Jackson A.P."/>
            <person name="Berry A."/>
            <person name="Aslett M."/>
            <person name="Allison H.C."/>
            <person name="Burton P."/>
            <person name="Vavrova-Anderson J."/>
            <person name="Brown R."/>
            <person name="Browne H."/>
            <person name="Corton N."/>
            <person name="Hauser H."/>
            <person name="Gamble J."/>
            <person name="Gilderthorp R."/>
            <person name="Marcello L."/>
            <person name="McQuillan J."/>
            <person name="Otto T.D."/>
            <person name="Quail M.A."/>
            <person name="Sanders M.J."/>
            <person name="van Tonder A."/>
            <person name="Ginger M.L."/>
            <person name="Field M.C."/>
            <person name="Barry J.D."/>
            <person name="Hertz-Fowler C."/>
            <person name="Berriman M."/>
        </authorList>
    </citation>
    <scope>NUCLEOTIDE SEQUENCE</scope>
    <source>
        <strain evidence="5">Y486</strain>
    </source>
</reference>
<comment type="subcellular location">
    <subcellularLocation>
        <location evidence="1">Cytoplasm</location>
        <location evidence="1">Cytoskeleton</location>
    </subcellularLocation>
</comment>
<feature type="compositionally biased region" description="Acidic residues" evidence="4">
    <location>
        <begin position="621"/>
        <end position="632"/>
    </location>
</feature>
<dbReference type="PANTHER" id="PTHR24107">
    <property type="entry name" value="YNEIN REGULATORY COMPLEX SUBUNIT 5"/>
    <property type="match status" value="1"/>
</dbReference>
<evidence type="ECO:0000256" key="2">
    <source>
        <dbReference type="ARBA" id="ARBA00022490"/>
    </source>
</evidence>
<feature type="compositionally biased region" description="Basic and acidic residues" evidence="4">
    <location>
        <begin position="600"/>
        <end position="620"/>
    </location>
</feature>
<dbReference type="Gene3D" id="3.80.10.10">
    <property type="entry name" value="Ribonuclease Inhibitor"/>
    <property type="match status" value="3"/>
</dbReference>
<feature type="compositionally biased region" description="Acidic residues" evidence="4">
    <location>
        <begin position="393"/>
        <end position="437"/>
    </location>
</feature>
<feature type="compositionally biased region" description="Acidic residues" evidence="4">
    <location>
        <begin position="356"/>
        <end position="373"/>
    </location>
</feature>
<proteinExistence type="predicted"/>
<gene>
    <name evidence="5" type="ORF">TVY486_1014060</name>
</gene>
<organism evidence="5">
    <name type="scientific">Trypanosoma vivax (strain Y486)</name>
    <dbReference type="NCBI Taxonomy" id="1055687"/>
    <lineage>
        <taxon>Eukaryota</taxon>
        <taxon>Discoba</taxon>
        <taxon>Euglenozoa</taxon>
        <taxon>Kinetoplastea</taxon>
        <taxon>Metakinetoplastina</taxon>
        <taxon>Trypanosomatida</taxon>
        <taxon>Trypanosomatidae</taxon>
        <taxon>Trypanosoma</taxon>
        <taxon>Duttonella</taxon>
    </lineage>
</organism>
<evidence type="ECO:0000256" key="3">
    <source>
        <dbReference type="ARBA" id="ARBA00023212"/>
    </source>
</evidence>
<evidence type="ECO:0000256" key="4">
    <source>
        <dbReference type="SAM" id="MobiDB-lite"/>
    </source>
</evidence>
<protein>
    <recommendedName>
        <fullName evidence="6">Leucine-rich repeat protein (LRRP)</fullName>
    </recommendedName>
</protein>
<feature type="region of interest" description="Disordered" evidence="4">
    <location>
        <begin position="355"/>
        <end position="443"/>
    </location>
</feature>
<dbReference type="VEuPathDB" id="TriTrypDB:TvY486_1014060"/>
<dbReference type="AlphaFoldDB" id="G0U4J9"/>
<evidence type="ECO:0000256" key="1">
    <source>
        <dbReference type="ARBA" id="ARBA00004245"/>
    </source>
</evidence>
<dbReference type="InterPro" id="IPR001611">
    <property type="entry name" value="Leu-rich_rpt"/>
</dbReference>
<dbReference type="SUPFAM" id="SSF52047">
    <property type="entry name" value="RNI-like"/>
    <property type="match status" value="2"/>
</dbReference>
<name>G0U4J9_TRYVY</name>
<sequence>MSRTWCPSLRADEVLPFDVTYGNTVAKLASCSVSVDQKELIKENSAAAAQNDISAKKLMKNVSKKVKCCITSFDAALVASKANVAHWPGYEDPSVLQIKHGLMPLLAHNEDEADCVLTTPAPTVVHHISHMWDANPKLDPIPTLQLPSDQLLDFIVHVMRTEVHLKNYNFSSGLRKLFLLPSLGRTVTLMDVLKALAANHHLVGQLRTVVLSGQFAEVADAQDMQSFVQAASQLTEFSAPYTKFDVVGEWFIPVLKDSMVRVLNLEGNDLGLLKDESDIIPLLAEYIKYNKFLMEINLSYNNIGGESAKLILEALVRSDTRLYPHDVEGEGDFVLEDTADALDLESVSYFYPDGEHMEDEEELSEESEEDEISEGERKGKSGSGGEGLRRADDETEEEEEEEGVIGEVVEGNEDNSDVLDEESDEVEEGSEEDEEGEGKEKSLSPRLVKKFRRLFRSLRSDEKKERVKCIEEYYKGTRLFVDEHRLIREELAEEQRIKVEKYCKRRSGWSHIQVLRLRGNPIGNLGAKSVADVLRHEMALEEEEEERIQKELSDGADNLANKLLLDREKAAVEEFRERKRIKTDFHTALAALKVAAKRQAIEQREQAASENPEPKQKDDSEGGSDEEGESEEGNAILDGEESYKILEASNASEEEDNEVPENLIEEDAAVVQQAIGNWEISFLPSKRGLPYIRLIDVGSCQIGSAGLKSIAHTLAENTTLEVLLLRHNTFARKRVALPAEEGDGVEEGTRALVDVPHFISSGCTSLFSALMTNTTLKVLDLAYNDMYPATIRALANALACNKTVTTLSLEGNRIGFNASTDGAGPEVMKALGYPVEEDVDNRPSCLLELFKGISEGSITTLLLGHNDLSQCWGQEETEALVYLCGRIKVLHLNSNGLTPAHITQWANALPEVEFTLKELQLSRNPFEGVNNGVGLSRLLRRCKQSLEKLSLDETQLGSAGMLEAFGSFKPLALKSLSIRNLGVTEAFSFSRSVMAPLHELLVSDNPFDEKELMNLVNLLCNNAKELVFLSLWSREVDMDAKLPELLEAVRRIPSLLFVDFGVLLRFDDIEDAKDPRGQIEALLTARRIAQIGRAVETECL</sequence>
<dbReference type="Pfam" id="PF13516">
    <property type="entry name" value="LRR_6"/>
    <property type="match status" value="4"/>
</dbReference>
<keyword evidence="2" id="KW-0963">Cytoplasm</keyword>
<accession>G0U4J9</accession>
<dbReference type="PANTHER" id="PTHR24107:SF23">
    <property type="entry name" value="FLAGELLAR MEMBER 5"/>
    <property type="match status" value="1"/>
</dbReference>
<dbReference type="EMBL" id="HE573026">
    <property type="protein sequence ID" value="CCC52363.1"/>
    <property type="molecule type" value="Genomic_DNA"/>
</dbReference>
<dbReference type="GO" id="GO:0005856">
    <property type="term" value="C:cytoskeleton"/>
    <property type="evidence" value="ECO:0007669"/>
    <property type="project" value="UniProtKB-SubCell"/>
</dbReference>
<dbReference type="InterPro" id="IPR032675">
    <property type="entry name" value="LRR_dom_sf"/>
</dbReference>
<evidence type="ECO:0000313" key="5">
    <source>
        <dbReference type="EMBL" id="CCC52363.1"/>
    </source>
</evidence>